<name>A0A1Q9B0H6_9HYPH</name>
<dbReference type="SUPFAM" id="SSF55785">
    <property type="entry name" value="PYP-like sensor domain (PAS domain)"/>
    <property type="match status" value="1"/>
</dbReference>
<sequence length="233" mass="25886">MVKSLIDSFWHKQEELCRATAAGAEADVVRLDSEIQPLLNAILEVRCSDPCARSLQMVFLADLIRAHAQDASLVIDHADRLEQLVRRDAVTDSRSSGAGRSERVGEGGVEQIGIDLVLDALPDRVAIITCDYRYLYSNAANARHLGVKPLQLIGRHLVEFVGETLFADRIRGHLDKCFLGETADYVTTREFQGRMIRRRCRMIPFRHAHGSPIVGAVILLQDLSDLPAVLYAA</sequence>
<dbReference type="Proteomes" id="UP000186364">
    <property type="component" value="Unassembled WGS sequence"/>
</dbReference>
<dbReference type="RefSeq" id="WP_075626518.1">
    <property type="nucleotide sequence ID" value="NZ_FOAM01000011.1"/>
</dbReference>
<gene>
    <name evidence="2" type="ORF">BJF93_00690</name>
</gene>
<evidence type="ECO:0000313" key="2">
    <source>
        <dbReference type="EMBL" id="OLP61485.1"/>
    </source>
</evidence>
<dbReference type="Pfam" id="PF08448">
    <property type="entry name" value="PAS_4"/>
    <property type="match status" value="1"/>
</dbReference>
<proteinExistence type="predicted"/>
<keyword evidence="3" id="KW-1185">Reference proteome</keyword>
<reference evidence="2 3" key="1">
    <citation type="submission" date="2016-09" db="EMBL/GenBank/DDBJ databases">
        <title>Rhizobium sp. nov., a novel species isolated from the rice rhizosphere.</title>
        <authorList>
            <person name="Zhao J."/>
            <person name="Zhang X."/>
        </authorList>
    </citation>
    <scope>NUCLEOTIDE SEQUENCE [LARGE SCALE GENOMIC DNA]</scope>
    <source>
        <strain evidence="2 3">1.7048</strain>
    </source>
</reference>
<evidence type="ECO:0000259" key="1">
    <source>
        <dbReference type="Pfam" id="PF08448"/>
    </source>
</evidence>
<accession>A0A1Q9B0H6</accession>
<dbReference type="InterPro" id="IPR035965">
    <property type="entry name" value="PAS-like_dom_sf"/>
</dbReference>
<protein>
    <recommendedName>
        <fullName evidence="1">PAS fold-4 domain-containing protein</fullName>
    </recommendedName>
</protein>
<dbReference type="InterPro" id="IPR013656">
    <property type="entry name" value="PAS_4"/>
</dbReference>
<comment type="caution">
    <text evidence="2">The sequence shown here is derived from an EMBL/GenBank/DDBJ whole genome shotgun (WGS) entry which is preliminary data.</text>
</comment>
<feature type="domain" description="PAS fold-4" evidence="1">
    <location>
        <begin position="118"/>
        <end position="225"/>
    </location>
</feature>
<evidence type="ECO:0000313" key="3">
    <source>
        <dbReference type="Proteomes" id="UP000186364"/>
    </source>
</evidence>
<dbReference type="Gene3D" id="3.30.450.20">
    <property type="entry name" value="PAS domain"/>
    <property type="match status" value="1"/>
</dbReference>
<dbReference type="EMBL" id="MKIP01000032">
    <property type="protein sequence ID" value="OLP61485.1"/>
    <property type="molecule type" value="Genomic_DNA"/>
</dbReference>
<organism evidence="2 3">
    <name type="scientific">Xaviernesmea oryzae</name>
    <dbReference type="NCBI Taxonomy" id="464029"/>
    <lineage>
        <taxon>Bacteria</taxon>
        <taxon>Pseudomonadati</taxon>
        <taxon>Pseudomonadota</taxon>
        <taxon>Alphaproteobacteria</taxon>
        <taxon>Hyphomicrobiales</taxon>
        <taxon>Rhizobiaceae</taxon>
        <taxon>Rhizobium/Agrobacterium group</taxon>
        <taxon>Xaviernesmea</taxon>
    </lineage>
</organism>
<dbReference type="AlphaFoldDB" id="A0A1Q9B0H6"/>